<evidence type="ECO:0000256" key="7">
    <source>
        <dbReference type="ARBA" id="ARBA00022723"/>
    </source>
</evidence>
<gene>
    <name evidence="11" type="ORF">DRP43_01500</name>
</gene>
<evidence type="ECO:0000256" key="9">
    <source>
        <dbReference type="ARBA" id="ARBA00022801"/>
    </source>
</evidence>
<evidence type="ECO:0000259" key="10">
    <source>
        <dbReference type="Pfam" id="PF01975"/>
    </source>
</evidence>
<name>A0A660SMZ2_UNCT6</name>
<dbReference type="Gene3D" id="3.40.1210.10">
    <property type="entry name" value="Survival protein SurE-like phosphatase/nucleotidase"/>
    <property type="match status" value="1"/>
</dbReference>
<reference evidence="11 12" key="1">
    <citation type="submission" date="2018-06" db="EMBL/GenBank/DDBJ databases">
        <title>Extensive metabolic versatility and redundancy in microbially diverse, dynamic hydrothermal sediments.</title>
        <authorList>
            <person name="Dombrowski N."/>
            <person name="Teske A."/>
            <person name="Baker B.J."/>
        </authorList>
    </citation>
    <scope>NUCLEOTIDE SEQUENCE [LARGE SCALE GENOMIC DNA]</scope>
    <source>
        <strain evidence="11">B10_G13</strain>
    </source>
</reference>
<dbReference type="PANTHER" id="PTHR30457">
    <property type="entry name" value="5'-NUCLEOTIDASE SURE"/>
    <property type="match status" value="1"/>
</dbReference>
<dbReference type="PANTHER" id="PTHR30457:SF12">
    <property type="entry name" value="5'_3'-NUCLEOTIDASE SURE"/>
    <property type="match status" value="1"/>
</dbReference>
<dbReference type="Pfam" id="PF01975">
    <property type="entry name" value="SurE"/>
    <property type="match status" value="1"/>
</dbReference>
<proteinExistence type="inferred from homology"/>
<feature type="non-terminal residue" evidence="11">
    <location>
        <position position="227"/>
    </location>
</feature>
<dbReference type="AlphaFoldDB" id="A0A660SMZ2"/>
<organism evidence="11 12">
    <name type="scientific">candidate division TA06 bacterium</name>
    <dbReference type="NCBI Taxonomy" id="2250710"/>
    <lineage>
        <taxon>Bacteria</taxon>
        <taxon>Bacteria division TA06</taxon>
    </lineage>
</organism>
<comment type="cofactor">
    <cofactor evidence="2">
        <name>Mg(2+)</name>
        <dbReference type="ChEBI" id="CHEBI:18420"/>
    </cofactor>
</comment>
<dbReference type="GO" id="GO:0046872">
    <property type="term" value="F:metal ion binding"/>
    <property type="evidence" value="ECO:0007669"/>
    <property type="project" value="UniProtKB-KW"/>
</dbReference>
<keyword evidence="8" id="KW-0547">Nucleotide-binding</keyword>
<evidence type="ECO:0000256" key="3">
    <source>
        <dbReference type="ARBA" id="ARBA00004496"/>
    </source>
</evidence>
<dbReference type="GO" id="GO:0008253">
    <property type="term" value="F:5'-nucleotidase activity"/>
    <property type="evidence" value="ECO:0007669"/>
    <property type="project" value="UniProtKB-EC"/>
</dbReference>
<feature type="domain" description="Survival protein SurE-like phosphatase/nucleotidase" evidence="10">
    <location>
        <begin position="3"/>
        <end position="184"/>
    </location>
</feature>
<comment type="caution">
    <text evidence="11">The sequence shown here is derived from an EMBL/GenBank/DDBJ whole genome shotgun (WGS) entry which is preliminary data.</text>
</comment>
<dbReference type="SUPFAM" id="SSF64167">
    <property type="entry name" value="SurE-like"/>
    <property type="match status" value="1"/>
</dbReference>
<dbReference type="EMBL" id="QNBD01000047">
    <property type="protein sequence ID" value="RKX72129.1"/>
    <property type="molecule type" value="Genomic_DNA"/>
</dbReference>
<sequence length="227" mass="25426">MKILITNDDGYQAEGVNILFNMLKMDNDVFIFAPDRERSGSSHCLTLHQPLRIKEISNNIFAVTGMPTDCILIALNGFLKGMDIDIILSGINHGPNLGEDIFYSGTVAGAFEGMMRNKSGIAISVASFGKVDFSGVKDYLPGILQKLYPIIKDNRFILNINFPNIPSRQIKGIRITKLGTRRYDDVIVKKKDPRGNDYYWIGGHKPLWENENGTDYMAISNNYISIT</sequence>
<dbReference type="HAMAP" id="MF_00060">
    <property type="entry name" value="SurE"/>
    <property type="match status" value="1"/>
</dbReference>
<dbReference type="NCBIfam" id="NF001490">
    <property type="entry name" value="PRK00346.1-4"/>
    <property type="match status" value="1"/>
</dbReference>
<evidence type="ECO:0000256" key="1">
    <source>
        <dbReference type="ARBA" id="ARBA00000815"/>
    </source>
</evidence>
<dbReference type="GO" id="GO:0008254">
    <property type="term" value="F:3'-nucleotidase activity"/>
    <property type="evidence" value="ECO:0007669"/>
    <property type="project" value="TreeGrafter"/>
</dbReference>
<evidence type="ECO:0000256" key="4">
    <source>
        <dbReference type="ARBA" id="ARBA00011062"/>
    </source>
</evidence>
<dbReference type="GO" id="GO:0004309">
    <property type="term" value="F:exopolyphosphatase activity"/>
    <property type="evidence" value="ECO:0007669"/>
    <property type="project" value="TreeGrafter"/>
</dbReference>
<evidence type="ECO:0000256" key="5">
    <source>
        <dbReference type="ARBA" id="ARBA00012643"/>
    </source>
</evidence>
<keyword evidence="9" id="KW-0378">Hydrolase</keyword>
<evidence type="ECO:0000313" key="12">
    <source>
        <dbReference type="Proteomes" id="UP000271125"/>
    </source>
</evidence>
<dbReference type="FunFam" id="3.40.1210.10:FF:000001">
    <property type="entry name" value="5'/3'-nucleotidase SurE"/>
    <property type="match status" value="1"/>
</dbReference>
<dbReference type="GO" id="GO:0000166">
    <property type="term" value="F:nucleotide binding"/>
    <property type="evidence" value="ECO:0007669"/>
    <property type="project" value="UniProtKB-KW"/>
</dbReference>
<dbReference type="EC" id="3.1.3.5" evidence="5"/>
<dbReference type="NCBIfam" id="TIGR00087">
    <property type="entry name" value="surE"/>
    <property type="match status" value="1"/>
</dbReference>
<comment type="similarity">
    <text evidence="4">Belongs to the SurE nucleotidase family.</text>
</comment>
<evidence type="ECO:0000256" key="8">
    <source>
        <dbReference type="ARBA" id="ARBA00022741"/>
    </source>
</evidence>
<keyword evidence="7" id="KW-0479">Metal-binding</keyword>
<dbReference type="Proteomes" id="UP000271125">
    <property type="component" value="Unassembled WGS sequence"/>
</dbReference>
<dbReference type="InterPro" id="IPR036523">
    <property type="entry name" value="SurE-like_sf"/>
</dbReference>
<dbReference type="GO" id="GO:0005737">
    <property type="term" value="C:cytoplasm"/>
    <property type="evidence" value="ECO:0007669"/>
    <property type="project" value="UniProtKB-SubCell"/>
</dbReference>
<evidence type="ECO:0000256" key="2">
    <source>
        <dbReference type="ARBA" id="ARBA00001946"/>
    </source>
</evidence>
<comment type="catalytic activity">
    <reaction evidence="1">
        <text>a ribonucleoside 5'-phosphate + H2O = a ribonucleoside + phosphate</text>
        <dbReference type="Rhea" id="RHEA:12484"/>
        <dbReference type="ChEBI" id="CHEBI:15377"/>
        <dbReference type="ChEBI" id="CHEBI:18254"/>
        <dbReference type="ChEBI" id="CHEBI:43474"/>
        <dbReference type="ChEBI" id="CHEBI:58043"/>
        <dbReference type="EC" id="3.1.3.5"/>
    </reaction>
</comment>
<dbReference type="InterPro" id="IPR002828">
    <property type="entry name" value="SurE-like_Pase/nucleotidase"/>
</dbReference>
<comment type="subcellular location">
    <subcellularLocation>
        <location evidence="3">Cytoplasm</location>
    </subcellularLocation>
</comment>
<protein>
    <recommendedName>
        <fullName evidence="5">5'-nucleotidase</fullName>
        <ecNumber evidence="5">3.1.3.5</ecNumber>
    </recommendedName>
</protein>
<accession>A0A660SMZ2</accession>
<evidence type="ECO:0000256" key="6">
    <source>
        <dbReference type="ARBA" id="ARBA00022490"/>
    </source>
</evidence>
<dbReference type="InterPro" id="IPR030048">
    <property type="entry name" value="SurE"/>
</dbReference>
<evidence type="ECO:0000313" key="11">
    <source>
        <dbReference type="EMBL" id="RKX72129.1"/>
    </source>
</evidence>
<keyword evidence="6" id="KW-0963">Cytoplasm</keyword>